<dbReference type="Proteomes" id="UP001501734">
    <property type="component" value="Unassembled WGS sequence"/>
</dbReference>
<sequence length="78" mass="9029">MNEKWNLNDPYLYEALNGLLNQSIAVQTPRGSVRGMLRKVMPDHIVVRMGGAPFYIRMSQIIWVKPEAVRITSELEER</sequence>
<gene>
    <name evidence="1" type="ORF">GCM10022410_03220</name>
</gene>
<dbReference type="EMBL" id="BAABDL010000016">
    <property type="protein sequence ID" value="GAA4059441.1"/>
    <property type="molecule type" value="Genomic_DNA"/>
</dbReference>
<dbReference type="InterPro" id="IPR020139">
    <property type="entry name" value="DUF2642"/>
</dbReference>
<protein>
    <recommendedName>
        <fullName evidence="3">DUF2642 domain-containing protein</fullName>
    </recommendedName>
</protein>
<organism evidence="1 2">
    <name type="scientific">Amphibacillus indicireducens</name>
    <dbReference type="NCBI Taxonomy" id="1076330"/>
    <lineage>
        <taxon>Bacteria</taxon>
        <taxon>Bacillati</taxon>
        <taxon>Bacillota</taxon>
        <taxon>Bacilli</taxon>
        <taxon>Bacillales</taxon>
        <taxon>Bacillaceae</taxon>
        <taxon>Amphibacillus</taxon>
    </lineage>
</organism>
<evidence type="ECO:0008006" key="3">
    <source>
        <dbReference type="Google" id="ProtNLM"/>
    </source>
</evidence>
<reference evidence="2" key="1">
    <citation type="journal article" date="2019" name="Int. J. Syst. Evol. Microbiol.">
        <title>The Global Catalogue of Microorganisms (GCM) 10K type strain sequencing project: providing services to taxonomists for standard genome sequencing and annotation.</title>
        <authorList>
            <consortium name="The Broad Institute Genomics Platform"/>
            <consortium name="The Broad Institute Genome Sequencing Center for Infectious Disease"/>
            <person name="Wu L."/>
            <person name="Ma J."/>
        </authorList>
    </citation>
    <scope>NUCLEOTIDE SEQUENCE [LARGE SCALE GENOMIC DNA]</scope>
    <source>
        <strain evidence="2">JCM 17250</strain>
    </source>
</reference>
<dbReference type="RefSeq" id="WP_344909699.1">
    <property type="nucleotide sequence ID" value="NZ_BAABDL010000016.1"/>
</dbReference>
<comment type="caution">
    <text evidence="1">The sequence shown here is derived from an EMBL/GenBank/DDBJ whole genome shotgun (WGS) entry which is preliminary data.</text>
</comment>
<keyword evidence="2" id="KW-1185">Reference proteome</keyword>
<proteinExistence type="predicted"/>
<evidence type="ECO:0000313" key="2">
    <source>
        <dbReference type="Proteomes" id="UP001501734"/>
    </source>
</evidence>
<dbReference type="Pfam" id="PF10842">
    <property type="entry name" value="DUF2642"/>
    <property type="match status" value="1"/>
</dbReference>
<evidence type="ECO:0000313" key="1">
    <source>
        <dbReference type="EMBL" id="GAA4059441.1"/>
    </source>
</evidence>
<accession>A0ABP7V4P9</accession>
<name>A0ABP7V4P9_9BACI</name>